<accession>A0AAV2ST24</accession>
<evidence type="ECO:0000259" key="3">
    <source>
        <dbReference type="Pfam" id="PF00553"/>
    </source>
</evidence>
<dbReference type="GO" id="GO:0030247">
    <property type="term" value="F:polysaccharide binding"/>
    <property type="evidence" value="ECO:0007669"/>
    <property type="project" value="InterPro"/>
</dbReference>
<evidence type="ECO:0000256" key="1">
    <source>
        <dbReference type="SAM" id="MobiDB-lite"/>
    </source>
</evidence>
<evidence type="ECO:0000313" key="5">
    <source>
        <dbReference type="Proteomes" id="UP001497623"/>
    </source>
</evidence>
<keyword evidence="5" id="KW-1185">Reference proteome</keyword>
<dbReference type="Proteomes" id="UP001497623">
    <property type="component" value="Unassembled WGS sequence"/>
</dbReference>
<evidence type="ECO:0000313" key="4">
    <source>
        <dbReference type="EMBL" id="CAL4240612.1"/>
    </source>
</evidence>
<sequence>RCSMKLFACVAVLATLAPLSTLVAASGQCEAYFVDYHSWTNHHDGLDGFNGRLDFPIESDISKWEVTIEFSSDVEAFEVWTADSSATNGSSFTLSNKDYNGVQPAGNTLPIEFLIRYDSESPVPYITSLKFNDQDCGVPGTYAPTTTTTTTTTSTTTTTPLPTTTTTTEPTTTTTPEPTTTTTPATTTALEGCQIQKWNEWGSGYQGRIRIPLSEDLTQWEVELELDALVDDMQVFNAQTSAKSGSSFTLNNHSWNALQTQGNVLNIDFLYL</sequence>
<protein>
    <recommendedName>
        <fullName evidence="3">CBM2 domain-containing protein</fullName>
    </recommendedName>
</protein>
<dbReference type="SUPFAM" id="SSF49384">
    <property type="entry name" value="Carbohydrate-binding domain"/>
    <property type="match status" value="2"/>
</dbReference>
<dbReference type="Pfam" id="PF00553">
    <property type="entry name" value="CBM_2"/>
    <property type="match status" value="2"/>
</dbReference>
<dbReference type="EMBL" id="CAXKWB010127732">
    <property type="protein sequence ID" value="CAL4240612.1"/>
    <property type="molecule type" value="Genomic_DNA"/>
</dbReference>
<comment type="caution">
    <text evidence="4">The sequence shown here is derived from an EMBL/GenBank/DDBJ whole genome shotgun (WGS) entry which is preliminary data.</text>
</comment>
<reference evidence="4 5" key="1">
    <citation type="submission" date="2024-05" db="EMBL/GenBank/DDBJ databases">
        <authorList>
            <person name="Wallberg A."/>
        </authorList>
    </citation>
    <scope>NUCLEOTIDE SEQUENCE [LARGE SCALE GENOMIC DNA]</scope>
</reference>
<gene>
    <name evidence="4" type="ORF">MNOR_LOCUS40608</name>
</gene>
<feature type="non-terminal residue" evidence="4">
    <location>
        <position position="1"/>
    </location>
</feature>
<name>A0AAV2ST24_MEGNR</name>
<feature type="region of interest" description="Disordered" evidence="1">
    <location>
        <begin position="143"/>
        <end position="185"/>
    </location>
</feature>
<proteinExistence type="predicted"/>
<dbReference type="GO" id="GO:0005975">
    <property type="term" value="P:carbohydrate metabolic process"/>
    <property type="evidence" value="ECO:0007669"/>
    <property type="project" value="InterPro"/>
</dbReference>
<dbReference type="InterPro" id="IPR012291">
    <property type="entry name" value="CBM2_carb-bd_dom_sf"/>
</dbReference>
<feature type="signal peptide" evidence="2">
    <location>
        <begin position="1"/>
        <end position="31"/>
    </location>
</feature>
<feature type="domain" description="CBM2" evidence="3">
    <location>
        <begin position="193"/>
        <end position="266"/>
    </location>
</feature>
<organism evidence="4 5">
    <name type="scientific">Meganyctiphanes norvegica</name>
    <name type="common">Northern krill</name>
    <name type="synonym">Thysanopoda norvegica</name>
    <dbReference type="NCBI Taxonomy" id="48144"/>
    <lineage>
        <taxon>Eukaryota</taxon>
        <taxon>Metazoa</taxon>
        <taxon>Ecdysozoa</taxon>
        <taxon>Arthropoda</taxon>
        <taxon>Crustacea</taxon>
        <taxon>Multicrustacea</taxon>
        <taxon>Malacostraca</taxon>
        <taxon>Eumalacostraca</taxon>
        <taxon>Eucarida</taxon>
        <taxon>Euphausiacea</taxon>
        <taxon>Euphausiidae</taxon>
        <taxon>Meganyctiphanes</taxon>
    </lineage>
</organism>
<dbReference type="InterPro" id="IPR008965">
    <property type="entry name" value="CBM2/CBM3_carb-bd_dom_sf"/>
</dbReference>
<keyword evidence="2" id="KW-0732">Signal</keyword>
<feature type="chain" id="PRO_5043371287" description="CBM2 domain-containing protein" evidence="2">
    <location>
        <begin position="32"/>
        <end position="272"/>
    </location>
</feature>
<dbReference type="Gene3D" id="2.60.40.290">
    <property type="match status" value="2"/>
</dbReference>
<feature type="non-terminal residue" evidence="4">
    <location>
        <position position="272"/>
    </location>
</feature>
<feature type="domain" description="CBM2" evidence="3">
    <location>
        <begin position="58"/>
        <end position="125"/>
    </location>
</feature>
<evidence type="ECO:0000256" key="2">
    <source>
        <dbReference type="SAM" id="SignalP"/>
    </source>
</evidence>
<dbReference type="GO" id="GO:0004553">
    <property type="term" value="F:hydrolase activity, hydrolyzing O-glycosyl compounds"/>
    <property type="evidence" value="ECO:0007669"/>
    <property type="project" value="InterPro"/>
</dbReference>
<dbReference type="InterPro" id="IPR001919">
    <property type="entry name" value="CBD2"/>
</dbReference>
<feature type="compositionally biased region" description="Low complexity" evidence="1">
    <location>
        <begin position="144"/>
        <end position="185"/>
    </location>
</feature>
<dbReference type="AlphaFoldDB" id="A0AAV2ST24"/>